<gene>
    <name evidence="2" type="ORF">LTRI10_LOCUS52917</name>
</gene>
<proteinExistence type="predicted"/>
<name>A0AAV2GTW8_9ROSI</name>
<protein>
    <recommendedName>
        <fullName evidence="4">Secreted protein</fullName>
    </recommendedName>
</protein>
<dbReference type="Proteomes" id="UP001497516">
    <property type="component" value="Chromosome 9"/>
</dbReference>
<dbReference type="EMBL" id="OZ034822">
    <property type="protein sequence ID" value="CAL1413707.1"/>
    <property type="molecule type" value="Genomic_DNA"/>
</dbReference>
<evidence type="ECO:0000256" key="1">
    <source>
        <dbReference type="SAM" id="SignalP"/>
    </source>
</evidence>
<evidence type="ECO:0008006" key="4">
    <source>
        <dbReference type="Google" id="ProtNLM"/>
    </source>
</evidence>
<feature type="signal peptide" evidence="1">
    <location>
        <begin position="1"/>
        <end position="17"/>
    </location>
</feature>
<evidence type="ECO:0000313" key="3">
    <source>
        <dbReference type="Proteomes" id="UP001497516"/>
    </source>
</evidence>
<evidence type="ECO:0000313" key="2">
    <source>
        <dbReference type="EMBL" id="CAL1413707.1"/>
    </source>
</evidence>
<dbReference type="AlphaFoldDB" id="A0AAV2GTW8"/>
<organism evidence="2 3">
    <name type="scientific">Linum trigynum</name>
    <dbReference type="NCBI Taxonomy" id="586398"/>
    <lineage>
        <taxon>Eukaryota</taxon>
        <taxon>Viridiplantae</taxon>
        <taxon>Streptophyta</taxon>
        <taxon>Embryophyta</taxon>
        <taxon>Tracheophyta</taxon>
        <taxon>Spermatophyta</taxon>
        <taxon>Magnoliopsida</taxon>
        <taxon>eudicotyledons</taxon>
        <taxon>Gunneridae</taxon>
        <taxon>Pentapetalae</taxon>
        <taxon>rosids</taxon>
        <taxon>fabids</taxon>
        <taxon>Malpighiales</taxon>
        <taxon>Linaceae</taxon>
        <taxon>Linum</taxon>
    </lineage>
</organism>
<keyword evidence="1" id="KW-0732">Signal</keyword>
<feature type="chain" id="PRO_5043516943" description="Secreted protein" evidence="1">
    <location>
        <begin position="18"/>
        <end position="75"/>
    </location>
</feature>
<keyword evidence="3" id="KW-1185">Reference proteome</keyword>
<accession>A0AAV2GTW8</accession>
<sequence length="75" mass="8662">MWLRAVLHSNLHKQCLGFFVLHCCSHQVTMSSQSPAAGGEKLFKLCCNTQILYEQDTRRWLRLSKPPGHNMHKPD</sequence>
<reference evidence="2 3" key="1">
    <citation type="submission" date="2024-04" db="EMBL/GenBank/DDBJ databases">
        <authorList>
            <person name="Fracassetti M."/>
        </authorList>
    </citation>
    <scope>NUCLEOTIDE SEQUENCE [LARGE SCALE GENOMIC DNA]</scope>
</reference>